<reference evidence="2" key="1">
    <citation type="submission" date="2015-07" db="EMBL/GenBank/DDBJ databases">
        <title>Lactobacillus ginsenosidimutans/EMML 3141/ whole genome sequencing.</title>
        <authorList>
            <person name="Kim M.K."/>
            <person name="Im W.-T."/>
            <person name="Srinivasan S."/>
            <person name="Lee J.-J."/>
        </authorList>
    </citation>
    <scope>NUCLEOTIDE SEQUENCE [LARGE SCALE GENOMIC DNA]</scope>
    <source>
        <strain evidence="2">EMML 3041</strain>
    </source>
</reference>
<dbReference type="KEGG" id="lgn:ABM34_01055"/>
<dbReference type="OrthoDB" id="2318209at2"/>
<dbReference type="RefSeq" id="WP_048702549.1">
    <property type="nucleotide sequence ID" value="NZ_CP012034.1"/>
</dbReference>
<dbReference type="Proteomes" id="UP000036106">
    <property type="component" value="Chromosome"/>
</dbReference>
<protein>
    <submittedName>
        <fullName evidence="1">Uncharacterized protein</fullName>
    </submittedName>
</protein>
<dbReference type="PATRIC" id="fig|1007676.4.peg.222"/>
<dbReference type="Gene3D" id="2.60.40.2700">
    <property type="match status" value="1"/>
</dbReference>
<dbReference type="EMBL" id="CP012034">
    <property type="protein sequence ID" value="AKP66274.1"/>
    <property type="molecule type" value="Genomic_DNA"/>
</dbReference>
<proteinExistence type="predicted"/>
<dbReference type="AlphaFoldDB" id="A0A0H4QD63"/>
<evidence type="ECO:0000313" key="2">
    <source>
        <dbReference type="Proteomes" id="UP000036106"/>
    </source>
</evidence>
<accession>A0A0H4QD63</accession>
<keyword evidence="2" id="KW-1185">Reference proteome</keyword>
<evidence type="ECO:0000313" key="1">
    <source>
        <dbReference type="EMBL" id="AKP66274.1"/>
    </source>
</evidence>
<name>A0A0H4QD63_9LACO</name>
<dbReference type="STRING" id="1007676.ABM34_01055"/>
<organism evidence="1 2">
    <name type="scientific">Companilactobacillus ginsenosidimutans</name>
    <dbReference type="NCBI Taxonomy" id="1007676"/>
    <lineage>
        <taxon>Bacteria</taxon>
        <taxon>Bacillati</taxon>
        <taxon>Bacillota</taxon>
        <taxon>Bacilli</taxon>
        <taxon>Lactobacillales</taxon>
        <taxon>Lactobacillaceae</taxon>
        <taxon>Companilactobacillus</taxon>
    </lineage>
</organism>
<sequence>MKIAANIFTTIFGVLLVVTILNNDTSYAVSNTTNLNNRNVLLKKSDLRTKNNSNLSLKVPINFQSSSPKLSKAWELPGLFSKPTPNQPGISQKDKTINPMHEPSIPPFNVLGWYFKAGFALQPRQIYHVHIGDTFKIRTIIAKNSLSFIDTRYQWYQSGDNQIWTPIHGANQTDYTSTAQSVGSMNYQLTAQVWPMMFNSLIYSKMATVYFEPDPIPATGISNTTTDSHNLYIDDEFNNQSTLVKAHALPDNSTSEVTYESLNPDIATVNPFSGEVFPNKIKSPEKPQSRQRYQTQVQKHQQKIIMNTTAQ</sequence>
<gene>
    <name evidence="1" type="ORF">ABM34_01055</name>
</gene>